<dbReference type="SUPFAM" id="SSF55486">
    <property type="entry name" value="Metalloproteases ('zincins'), catalytic domain"/>
    <property type="match status" value="1"/>
</dbReference>
<dbReference type="Gene3D" id="3.40.390.10">
    <property type="entry name" value="Collagenase (Catalytic Domain)"/>
    <property type="match status" value="1"/>
</dbReference>
<dbReference type="GO" id="GO:0006508">
    <property type="term" value="P:proteolysis"/>
    <property type="evidence" value="ECO:0007669"/>
    <property type="project" value="InterPro"/>
</dbReference>
<dbReference type="Proteomes" id="UP001375240">
    <property type="component" value="Unassembled WGS sequence"/>
</dbReference>
<dbReference type="AlphaFoldDB" id="A0AAV9V2I6"/>
<dbReference type="SMART" id="SM00235">
    <property type="entry name" value="ZnMc"/>
    <property type="match status" value="1"/>
</dbReference>
<accession>A0AAV9V2I6</accession>
<evidence type="ECO:0000313" key="2">
    <source>
        <dbReference type="EMBL" id="KAK6353498.1"/>
    </source>
</evidence>
<feature type="domain" description="Peptidase metallopeptidase" evidence="1">
    <location>
        <begin position="48"/>
        <end position="207"/>
    </location>
</feature>
<protein>
    <recommendedName>
        <fullName evidence="1">Peptidase metallopeptidase domain-containing protein</fullName>
    </recommendedName>
</protein>
<dbReference type="InterPro" id="IPR024079">
    <property type="entry name" value="MetalloPept_cat_dom_sf"/>
</dbReference>
<proteinExistence type="predicted"/>
<dbReference type="EMBL" id="JAVHNQ010000003">
    <property type="protein sequence ID" value="KAK6353498.1"/>
    <property type="molecule type" value="Genomic_DNA"/>
</dbReference>
<organism evidence="2 3">
    <name type="scientific">Orbilia brochopaga</name>
    <dbReference type="NCBI Taxonomy" id="3140254"/>
    <lineage>
        <taxon>Eukaryota</taxon>
        <taxon>Fungi</taxon>
        <taxon>Dikarya</taxon>
        <taxon>Ascomycota</taxon>
        <taxon>Pezizomycotina</taxon>
        <taxon>Orbiliomycetes</taxon>
        <taxon>Orbiliales</taxon>
        <taxon>Orbiliaceae</taxon>
        <taxon>Orbilia</taxon>
    </lineage>
</organism>
<sequence length="225" mass="25973">MSDVHPNSPVFVENKNRFYQPTPVAAPAYRCATQPCNISAIRVGSHYSISRYAAGSTVRYYFDLDTFEKSKEGKRALRHFKRAISAWNRVPVKFTRVYNQRDAFFLVVASNYNRGVYAEAFFPNDAAEPRVVTVYPRVFRDRKAMFNVFCHELGHVLGLRHEYAGERERQHPSVRLGNPNPQSVMNKFANLFDMMVQEEDIEEAIDFYSRDTIEGNPVEVVETDT</sequence>
<dbReference type="GO" id="GO:0008237">
    <property type="term" value="F:metallopeptidase activity"/>
    <property type="evidence" value="ECO:0007669"/>
    <property type="project" value="InterPro"/>
</dbReference>
<comment type="caution">
    <text evidence="2">The sequence shown here is derived from an EMBL/GenBank/DDBJ whole genome shotgun (WGS) entry which is preliminary data.</text>
</comment>
<name>A0AAV9V2I6_9PEZI</name>
<dbReference type="InterPro" id="IPR006026">
    <property type="entry name" value="Peptidase_Metallo"/>
</dbReference>
<evidence type="ECO:0000259" key="1">
    <source>
        <dbReference type="SMART" id="SM00235"/>
    </source>
</evidence>
<reference evidence="2 3" key="1">
    <citation type="submission" date="2019-10" db="EMBL/GenBank/DDBJ databases">
        <authorList>
            <person name="Palmer J.M."/>
        </authorList>
    </citation>
    <scope>NUCLEOTIDE SEQUENCE [LARGE SCALE GENOMIC DNA]</scope>
    <source>
        <strain evidence="2 3">TWF696</strain>
    </source>
</reference>
<gene>
    <name evidence="2" type="ORF">TWF696_005461</name>
</gene>
<evidence type="ECO:0000313" key="3">
    <source>
        <dbReference type="Proteomes" id="UP001375240"/>
    </source>
</evidence>
<dbReference type="GO" id="GO:0008270">
    <property type="term" value="F:zinc ion binding"/>
    <property type="evidence" value="ECO:0007669"/>
    <property type="project" value="InterPro"/>
</dbReference>
<keyword evidence="3" id="KW-1185">Reference proteome</keyword>